<reference evidence="7 8" key="1">
    <citation type="submission" date="2019-04" db="EMBL/GenBank/DDBJ databases">
        <title>Bacillus caeni sp. nov., a bacterium isolated from mangrove sediment.</title>
        <authorList>
            <person name="Huang H."/>
            <person name="Mo K."/>
            <person name="Hu Y."/>
        </authorList>
    </citation>
    <scope>NUCLEOTIDE SEQUENCE [LARGE SCALE GENOMIC DNA]</scope>
    <source>
        <strain evidence="7 8">HB172195</strain>
    </source>
</reference>
<keyword evidence="8" id="KW-1185">Reference proteome</keyword>
<dbReference type="OrthoDB" id="9773404at2"/>
<comment type="similarity">
    <text evidence="2">Belongs to the major facilitator superfamily. Nitrate/nitrite porter (TC 2.A.1.8) family.</text>
</comment>
<evidence type="ECO:0000256" key="4">
    <source>
        <dbReference type="ARBA" id="ARBA00022989"/>
    </source>
</evidence>
<evidence type="ECO:0000256" key="2">
    <source>
        <dbReference type="ARBA" id="ARBA00008432"/>
    </source>
</evidence>
<feature type="transmembrane region" description="Helical" evidence="6">
    <location>
        <begin position="296"/>
        <end position="314"/>
    </location>
</feature>
<evidence type="ECO:0000256" key="1">
    <source>
        <dbReference type="ARBA" id="ARBA00004651"/>
    </source>
</evidence>
<protein>
    <submittedName>
        <fullName evidence="7">MFS transporter</fullName>
    </submittedName>
</protein>
<dbReference type="Pfam" id="PF07690">
    <property type="entry name" value="MFS_1"/>
    <property type="match status" value="1"/>
</dbReference>
<dbReference type="AlphaFoldDB" id="A0A5R9F659"/>
<organism evidence="7 8">
    <name type="scientific">Exobacillus caeni</name>
    <dbReference type="NCBI Taxonomy" id="2574798"/>
    <lineage>
        <taxon>Bacteria</taxon>
        <taxon>Bacillati</taxon>
        <taxon>Bacillota</taxon>
        <taxon>Bacilli</taxon>
        <taxon>Bacillales</taxon>
        <taxon>Guptibacillaceae</taxon>
        <taxon>Exobacillus</taxon>
    </lineage>
</organism>
<dbReference type="InterPro" id="IPR036259">
    <property type="entry name" value="MFS_trans_sf"/>
</dbReference>
<dbReference type="Proteomes" id="UP000308230">
    <property type="component" value="Unassembled WGS sequence"/>
</dbReference>
<feature type="transmembrane region" description="Helical" evidence="6">
    <location>
        <begin position="349"/>
        <end position="367"/>
    </location>
</feature>
<proteinExistence type="inferred from homology"/>
<feature type="transmembrane region" description="Helical" evidence="6">
    <location>
        <begin position="107"/>
        <end position="126"/>
    </location>
</feature>
<evidence type="ECO:0000256" key="5">
    <source>
        <dbReference type="ARBA" id="ARBA00023136"/>
    </source>
</evidence>
<dbReference type="GO" id="GO:0015112">
    <property type="term" value="F:nitrate transmembrane transporter activity"/>
    <property type="evidence" value="ECO:0007669"/>
    <property type="project" value="InterPro"/>
</dbReference>
<feature type="transmembrane region" description="Helical" evidence="6">
    <location>
        <begin position="176"/>
        <end position="199"/>
    </location>
</feature>
<evidence type="ECO:0000256" key="3">
    <source>
        <dbReference type="ARBA" id="ARBA00022692"/>
    </source>
</evidence>
<name>A0A5R9F659_9BACL</name>
<comment type="caution">
    <text evidence="7">The sequence shown here is derived from an EMBL/GenBank/DDBJ whole genome shotgun (WGS) entry which is preliminary data.</text>
</comment>
<keyword evidence="4 6" id="KW-1133">Transmembrane helix</keyword>
<dbReference type="RefSeq" id="WP_138125283.1">
    <property type="nucleotide sequence ID" value="NZ_SWLG01000005.1"/>
</dbReference>
<feature type="transmembrane region" description="Helical" evidence="6">
    <location>
        <begin position="419"/>
        <end position="439"/>
    </location>
</feature>
<keyword evidence="3 6" id="KW-0812">Transmembrane</keyword>
<feature type="transmembrane region" description="Helical" evidence="6">
    <location>
        <begin position="326"/>
        <end position="343"/>
    </location>
</feature>
<evidence type="ECO:0000313" key="7">
    <source>
        <dbReference type="EMBL" id="TLS37826.1"/>
    </source>
</evidence>
<feature type="transmembrane region" description="Helical" evidence="6">
    <location>
        <begin position="78"/>
        <end position="95"/>
    </location>
</feature>
<dbReference type="PANTHER" id="PTHR23515">
    <property type="entry name" value="HIGH-AFFINITY NITRATE TRANSPORTER 2.3"/>
    <property type="match status" value="1"/>
</dbReference>
<feature type="transmembrane region" description="Helical" evidence="6">
    <location>
        <begin position="261"/>
        <end position="284"/>
    </location>
</feature>
<dbReference type="Gene3D" id="1.20.1250.20">
    <property type="entry name" value="MFS general substrate transporter like domains"/>
    <property type="match status" value="1"/>
</dbReference>
<feature type="transmembrane region" description="Helical" evidence="6">
    <location>
        <begin position="41"/>
        <end position="58"/>
    </location>
</feature>
<dbReference type="InterPro" id="IPR044772">
    <property type="entry name" value="NO3_transporter"/>
</dbReference>
<dbReference type="InterPro" id="IPR011701">
    <property type="entry name" value="MFS"/>
</dbReference>
<dbReference type="SUPFAM" id="SSF103473">
    <property type="entry name" value="MFS general substrate transporter"/>
    <property type="match status" value="1"/>
</dbReference>
<dbReference type="EMBL" id="SWLG01000005">
    <property type="protein sequence ID" value="TLS37826.1"/>
    <property type="molecule type" value="Genomic_DNA"/>
</dbReference>
<dbReference type="CDD" id="cd17341">
    <property type="entry name" value="MFS_NRT2_like"/>
    <property type="match status" value="1"/>
</dbReference>
<feature type="transmembrane region" description="Helical" evidence="6">
    <location>
        <begin position="219"/>
        <end position="240"/>
    </location>
</feature>
<comment type="subcellular location">
    <subcellularLocation>
        <location evidence="1">Cell membrane</location>
        <topology evidence="1">Multi-pass membrane protein</topology>
    </subcellularLocation>
</comment>
<evidence type="ECO:0000256" key="6">
    <source>
        <dbReference type="SAM" id="Phobius"/>
    </source>
</evidence>
<sequence length="448" mass="48873">MGHALRKTISEKGIRQRIQQWNPEDQVFWETEGRIHAKRNLWISVFSLMVAFVVWQIWSVTAVRLNDVGFAFSKSELFTLAALPGLVGATFRIFFTFMPGIVGGRNWTVISTGALVLPAIGIGIAVQNPETSFLTMAVLAGLCGIGGGNFSSSMANISPFFPKKEKGTANGINAGLGNLGVSVVQFVTPIVIMVPWLGMATGGSQTMKDGTKIFLQNAAFVWVIPIALLTIIAFFGMDNLPGTKQSFKEQSVMFKEKHTWIMTWLYTMCFGSFIGYAAAFPLLINSEFPETNAVGLAFLGPLVGASVRPLGGWLSDKVGSGARVTFWDIIVMISATAGVVYFLNAHNFTGFLIMFIILFFTTGIANGSTFRMIPYIFDGEKAKLSAPVLGFTAAIAAYGAFFIPKLFGWSIDNTGSANFALYLFLGYYAVSLAVCWYWYARKNAKVKC</sequence>
<dbReference type="GO" id="GO:0005886">
    <property type="term" value="C:plasma membrane"/>
    <property type="evidence" value="ECO:0007669"/>
    <property type="project" value="UniProtKB-SubCell"/>
</dbReference>
<keyword evidence="5 6" id="KW-0472">Membrane</keyword>
<accession>A0A5R9F659</accession>
<feature type="transmembrane region" description="Helical" evidence="6">
    <location>
        <begin position="388"/>
        <end position="407"/>
    </location>
</feature>
<gene>
    <name evidence="7" type="ORF">FCL54_08385</name>
</gene>
<feature type="transmembrane region" description="Helical" evidence="6">
    <location>
        <begin position="132"/>
        <end position="155"/>
    </location>
</feature>
<evidence type="ECO:0000313" key="8">
    <source>
        <dbReference type="Proteomes" id="UP000308230"/>
    </source>
</evidence>